<dbReference type="InterPro" id="IPR006356">
    <property type="entry name" value="HAD-SF_hydro_IIA_hyp3"/>
</dbReference>
<dbReference type="AlphaFoldDB" id="A0A369T5L6"/>
<dbReference type="Gene3D" id="3.40.50.1000">
    <property type="entry name" value="HAD superfamily/HAD-like"/>
    <property type="match status" value="2"/>
</dbReference>
<organism evidence="1 2">
    <name type="scientific">Ferruginivarius sediminum</name>
    <dbReference type="NCBI Taxonomy" id="2661937"/>
    <lineage>
        <taxon>Bacteria</taxon>
        <taxon>Pseudomonadati</taxon>
        <taxon>Pseudomonadota</taxon>
        <taxon>Alphaproteobacteria</taxon>
        <taxon>Rhodospirillales</taxon>
        <taxon>Rhodospirillaceae</taxon>
        <taxon>Ferruginivarius</taxon>
    </lineage>
</organism>
<keyword evidence="1" id="KW-0378">Hydrolase</keyword>
<dbReference type="SUPFAM" id="SSF56784">
    <property type="entry name" value="HAD-like"/>
    <property type="match status" value="1"/>
</dbReference>
<evidence type="ECO:0000313" key="2">
    <source>
        <dbReference type="Proteomes" id="UP000253941"/>
    </source>
</evidence>
<keyword evidence="2" id="KW-1185">Reference proteome</keyword>
<dbReference type="PANTHER" id="PTHR19288:SF90">
    <property type="entry name" value="OS08G0542600 PROTEIN"/>
    <property type="match status" value="1"/>
</dbReference>
<evidence type="ECO:0000313" key="1">
    <source>
        <dbReference type="EMBL" id="RDD60202.1"/>
    </source>
</evidence>
<dbReference type="InterPro" id="IPR023214">
    <property type="entry name" value="HAD_sf"/>
</dbReference>
<dbReference type="EMBL" id="QPMH01000036">
    <property type="protein sequence ID" value="RDD60202.1"/>
    <property type="molecule type" value="Genomic_DNA"/>
</dbReference>
<gene>
    <name evidence="1" type="ORF">DRB17_19315</name>
</gene>
<proteinExistence type="predicted"/>
<dbReference type="GO" id="GO:0016791">
    <property type="term" value="F:phosphatase activity"/>
    <property type="evidence" value="ECO:0007669"/>
    <property type="project" value="TreeGrafter"/>
</dbReference>
<dbReference type="Pfam" id="PF13242">
    <property type="entry name" value="Hydrolase_like"/>
    <property type="match status" value="1"/>
</dbReference>
<dbReference type="NCBIfam" id="TIGR01460">
    <property type="entry name" value="HAD-SF-IIA"/>
    <property type="match status" value="1"/>
</dbReference>
<dbReference type="NCBIfam" id="TIGR01459">
    <property type="entry name" value="HAD-SF-IIA-hyp4"/>
    <property type="match status" value="1"/>
</dbReference>
<dbReference type="GO" id="GO:0005737">
    <property type="term" value="C:cytoplasm"/>
    <property type="evidence" value="ECO:0007669"/>
    <property type="project" value="TreeGrafter"/>
</dbReference>
<dbReference type="Proteomes" id="UP000253941">
    <property type="component" value="Unassembled WGS sequence"/>
</dbReference>
<comment type="caution">
    <text evidence="1">The sequence shown here is derived from an EMBL/GenBank/DDBJ whole genome shotgun (WGS) entry which is preliminary data.</text>
</comment>
<accession>A0A369T5L6</accession>
<dbReference type="InterPro" id="IPR006357">
    <property type="entry name" value="HAD-SF_hydro_IIA"/>
</dbReference>
<dbReference type="InterPro" id="IPR036412">
    <property type="entry name" value="HAD-like_sf"/>
</dbReference>
<name>A0A369T5L6_9PROT</name>
<reference evidence="1 2" key="1">
    <citation type="submission" date="2018-07" db="EMBL/GenBank/DDBJ databases">
        <title>Venubactetium sediminum gen. nov., sp. nov., isolated from a marine solar saltern.</title>
        <authorList>
            <person name="Wang S."/>
        </authorList>
    </citation>
    <scope>NUCLEOTIDE SEQUENCE [LARGE SCALE GENOMIC DNA]</scope>
    <source>
        <strain evidence="1 2">WD2A32</strain>
    </source>
</reference>
<sequence length="298" mass="33020">MVGQPAMTDTPPILSGLSELADDYDAFILDLWGVLHDGVRAYPEAVECMRRLKAGGKTLLVLSNAPRQTVHVARTMERLGLDGDLYHHLMSSGEDTWRHLRDRPNDWYRELGRRMYHLGPERDANMQEGLDVTRVEDIQFAEFLLNTGPVSAKIDLDALEPLLRQAADRELPMVCANPDLVVMRGGERELCAGAVARRYEELDGEVRYHGKPHRGIYDTCFDILGDPDPARVLAVGDTLRTDIAGANAVGIDSVLITGGIHGEELKVHMGETPQPGDLADLYAREAQQPTAAMAAFRW</sequence>
<protein>
    <submittedName>
        <fullName evidence="1">TIGR01459 family HAD-type hydrolase</fullName>
    </submittedName>
</protein>
<dbReference type="CDD" id="cd07525">
    <property type="entry name" value="HAD_like"/>
    <property type="match status" value="1"/>
</dbReference>
<dbReference type="PANTHER" id="PTHR19288">
    <property type="entry name" value="4-NITROPHENYLPHOSPHATASE-RELATED"/>
    <property type="match status" value="1"/>
</dbReference>
<dbReference type="Pfam" id="PF13344">
    <property type="entry name" value="Hydrolase_6"/>
    <property type="match status" value="1"/>
</dbReference>